<sequence>MNEIHKTIIALSAMDRSDKDFDAKFASLQDAARAVTATLTSVQDKKVIYVAGPMGCIETRDFTLGPAPAIWELGEIPDGHVIASMTSGGKIVDRAVVINGVANWTYLLGQERRTAADYFYEDDAELGEVVDDSGWSTDGDNSMSKTIFCDEGGEDSVKRTLSLVFAPKSAVISSAHLDGQAMALPKQQINADDPEP</sequence>
<name>A0A0F9Y8W7_9ZZZZ</name>
<protein>
    <submittedName>
        <fullName evidence="1">Uncharacterized protein</fullName>
    </submittedName>
</protein>
<dbReference type="EMBL" id="LAZR01000009">
    <property type="protein sequence ID" value="KKO08402.1"/>
    <property type="molecule type" value="Genomic_DNA"/>
</dbReference>
<proteinExistence type="predicted"/>
<reference evidence="1" key="1">
    <citation type="journal article" date="2015" name="Nature">
        <title>Complex archaea that bridge the gap between prokaryotes and eukaryotes.</title>
        <authorList>
            <person name="Spang A."/>
            <person name="Saw J.H."/>
            <person name="Jorgensen S.L."/>
            <person name="Zaremba-Niedzwiedzka K."/>
            <person name="Martijn J."/>
            <person name="Lind A.E."/>
            <person name="van Eijk R."/>
            <person name="Schleper C."/>
            <person name="Guy L."/>
            <person name="Ettema T.J."/>
        </authorList>
    </citation>
    <scope>NUCLEOTIDE SEQUENCE</scope>
</reference>
<dbReference type="AlphaFoldDB" id="A0A0F9Y8W7"/>
<organism evidence="1">
    <name type="scientific">marine sediment metagenome</name>
    <dbReference type="NCBI Taxonomy" id="412755"/>
    <lineage>
        <taxon>unclassified sequences</taxon>
        <taxon>metagenomes</taxon>
        <taxon>ecological metagenomes</taxon>
    </lineage>
</organism>
<accession>A0A0F9Y8W7</accession>
<evidence type="ECO:0000313" key="1">
    <source>
        <dbReference type="EMBL" id="KKO08402.1"/>
    </source>
</evidence>
<comment type="caution">
    <text evidence="1">The sequence shown here is derived from an EMBL/GenBank/DDBJ whole genome shotgun (WGS) entry which is preliminary data.</text>
</comment>
<gene>
    <name evidence="1" type="ORF">LCGC14_0043400</name>
</gene>